<sequence>MTKKSFFADTQLSLFANTPPTNDLYQDLTNLVSNVPSNLANPSISNTNEKLSSIIKLGNYNIKTINEFKLKEQPISNNYTEA</sequence>
<reference evidence="1 2" key="1">
    <citation type="submission" date="2021-06" db="EMBL/GenBank/DDBJ databases">
        <authorList>
            <person name="Kallberg Y."/>
            <person name="Tangrot J."/>
            <person name="Rosling A."/>
        </authorList>
    </citation>
    <scope>NUCLEOTIDE SEQUENCE [LARGE SCALE GENOMIC DNA]</scope>
    <source>
        <strain evidence="1 2">120-4 pot B 10/14</strain>
    </source>
</reference>
<proteinExistence type="predicted"/>
<organism evidence="1 2">
    <name type="scientific">Gigaspora margarita</name>
    <dbReference type="NCBI Taxonomy" id="4874"/>
    <lineage>
        <taxon>Eukaryota</taxon>
        <taxon>Fungi</taxon>
        <taxon>Fungi incertae sedis</taxon>
        <taxon>Mucoromycota</taxon>
        <taxon>Glomeromycotina</taxon>
        <taxon>Glomeromycetes</taxon>
        <taxon>Diversisporales</taxon>
        <taxon>Gigasporaceae</taxon>
        <taxon>Gigaspora</taxon>
    </lineage>
</organism>
<evidence type="ECO:0000313" key="1">
    <source>
        <dbReference type="EMBL" id="CAG8468126.1"/>
    </source>
</evidence>
<comment type="caution">
    <text evidence="1">The sequence shown here is derived from an EMBL/GenBank/DDBJ whole genome shotgun (WGS) entry which is preliminary data.</text>
</comment>
<accession>A0ABM8VX31</accession>
<dbReference type="EMBL" id="CAJVQB010000113">
    <property type="protein sequence ID" value="CAG8468126.1"/>
    <property type="molecule type" value="Genomic_DNA"/>
</dbReference>
<name>A0ABM8VX31_GIGMA</name>
<dbReference type="Proteomes" id="UP000789901">
    <property type="component" value="Unassembled WGS sequence"/>
</dbReference>
<keyword evidence="2" id="KW-1185">Reference proteome</keyword>
<gene>
    <name evidence="1" type="ORF">GMARGA_LOCUS642</name>
</gene>
<evidence type="ECO:0000313" key="2">
    <source>
        <dbReference type="Proteomes" id="UP000789901"/>
    </source>
</evidence>
<protein>
    <submittedName>
        <fullName evidence="1">30134_t:CDS:1</fullName>
    </submittedName>
</protein>